<keyword evidence="3 6" id="KW-0812">Transmembrane</keyword>
<protein>
    <submittedName>
        <fullName evidence="8 9">Cytochrome B</fullName>
    </submittedName>
</protein>
<dbReference type="Proteomes" id="UP000264693">
    <property type="component" value="Chromosome"/>
</dbReference>
<name>A0A1T5BJC7_9BACT</name>
<dbReference type="InterPro" id="IPR051542">
    <property type="entry name" value="Hydrogenase_cytochrome"/>
</dbReference>
<evidence type="ECO:0000313" key="9">
    <source>
        <dbReference type="EMBL" id="PHO15808.1"/>
    </source>
</evidence>
<dbReference type="InterPro" id="IPR016174">
    <property type="entry name" value="Di-haem_cyt_TM"/>
</dbReference>
<evidence type="ECO:0000256" key="5">
    <source>
        <dbReference type="ARBA" id="ARBA00023136"/>
    </source>
</evidence>
<evidence type="ECO:0000259" key="7">
    <source>
        <dbReference type="Pfam" id="PF01292"/>
    </source>
</evidence>
<feature type="transmembrane region" description="Helical" evidence="6">
    <location>
        <begin position="34"/>
        <end position="57"/>
    </location>
</feature>
<evidence type="ECO:0000313" key="8">
    <source>
        <dbReference type="EMBL" id="AXX88511.1"/>
    </source>
</evidence>
<evidence type="ECO:0000256" key="1">
    <source>
        <dbReference type="ARBA" id="ARBA00004651"/>
    </source>
</evidence>
<keyword evidence="10" id="KW-1185">Reference proteome</keyword>
<dbReference type="PANTHER" id="PTHR30485:SF2">
    <property type="entry name" value="BLL0597 PROTEIN"/>
    <property type="match status" value="1"/>
</dbReference>
<evidence type="ECO:0000313" key="10">
    <source>
        <dbReference type="Proteomes" id="UP000224740"/>
    </source>
</evidence>
<dbReference type="Proteomes" id="UP000224740">
    <property type="component" value="Unassembled WGS sequence"/>
</dbReference>
<evidence type="ECO:0000313" key="11">
    <source>
        <dbReference type="Proteomes" id="UP000264693"/>
    </source>
</evidence>
<dbReference type="AlphaFoldDB" id="A0A1T5BJC7"/>
<dbReference type="Pfam" id="PF01292">
    <property type="entry name" value="Ni_hydr_CYTB"/>
    <property type="match status" value="1"/>
</dbReference>
<dbReference type="SUPFAM" id="SSF81342">
    <property type="entry name" value="Transmembrane di-heme cytochromes"/>
    <property type="match status" value="1"/>
</dbReference>
<feature type="transmembrane region" description="Helical" evidence="6">
    <location>
        <begin position="144"/>
        <end position="166"/>
    </location>
</feature>
<evidence type="ECO:0000256" key="4">
    <source>
        <dbReference type="ARBA" id="ARBA00022989"/>
    </source>
</evidence>
<feature type="transmembrane region" description="Helical" evidence="6">
    <location>
        <begin position="92"/>
        <end position="117"/>
    </location>
</feature>
<feature type="transmembrane region" description="Helical" evidence="6">
    <location>
        <begin position="197"/>
        <end position="215"/>
    </location>
</feature>
<proteinExistence type="predicted"/>
<reference evidence="9" key="2">
    <citation type="submission" date="2017-09" db="EMBL/GenBank/DDBJ databases">
        <authorList>
            <person name="Perez-Cataluna A."/>
            <person name="Figueras M.J."/>
            <person name="Salas-Masso N."/>
        </authorList>
    </citation>
    <scope>NUCLEOTIDE SEQUENCE</scope>
    <source>
        <strain evidence="9">CECT 7727</strain>
    </source>
</reference>
<dbReference type="STRING" id="505249.SAMN06295997_11423"/>
<accession>A0A1T5BJC7</accession>
<dbReference type="Gene3D" id="1.20.950.20">
    <property type="entry name" value="Transmembrane di-heme cytochromes, Chain C"/>
    <property type="match status" value="1"/>
</dbReference>
<keyword evidence="2" id="KW-1003">Cell membrane</keyword>
<evidence type="ECO:0000256" key="3">
    <source>
        <dbReference type="ARBA" id="ARBA00022692"/>
    </source>
</evidence>
<dbReference type="GO" id="GO:0020037">
    <property type="term" value="F:heme binding"/>
    <property type="evidence" value="ECO:0007669"/>
    <property type="project" value="TreeGrafter"/>
</dbReference>
<sequence length="255" mass="29482">MNKSYIWSLPTRAFHWLFVVGILIAFLTDDDHLLNYHAIVGYAVLILLVFRILWGFFGPKYSKFKDFPTKKIKEYSSNILKKESKYIGHNPAASYVMITMLVCTLLIILTGVLTYGIQEGKGILSFLNETFFKNMKSMDDLHEFFANFFIFLIVLHLVGIILDKFLHKEVETLKSIFTGYKNSKENKSIKLNIFQKLFAALMFILLISFLIFNLINPKNILVASINKPINYKVQNELFVEECASCHTLYPSLSFT</sequence>
<dbReference type="GO" id="GO:0005886">
    <property type="term" value="C:plasma membrane"/>
    <property type="evidence" value="ECO:0007669"/>
    <property type="project" value="UniProtKB-SubCell"/>
</dbReference>
<dbReference type="RefSeq" id="WP_079578173.1">
    <property type="nucleotide sequence ID" value="NZ_CP032101.1"/>
</dbReference>
<reference evidence="10" key="1">
    <citation type="submission" date="2017-09" db="EMBL/GenBank/DDBJ databases">
        <title>Arcobacter canalis sp. nov., a new species isolated from a water canal contaminated with urban sewage.</title>
        <authorList>
            <person name="Perez-Cataluna A."/>
            <person name="Salas-Masso N."/>
            <person name="Figueras M.J."/>
        </authorList>
    </citation>
    <scope>NUCLEOTIDE SEQUENCE [LARGE SCALE GENOMIC DNA]</scope>
    <source>
        <strain evidence="10">CECT 7727</strain>
    </source>
</reference>
<evidence type="ECO:0000256" key="2">
    <source>
        <dbReference type="ARBA" id="ARBA00022475"/>
    </source>
</evidence>
<dbReference type="EMBL" id="CP032101">
    <property type="protein sequence ID" value="AXX88511.1"/>
    <property type="molecule type" value="Genomic_DNA"/>
</dbReference>
<evidence type="ECO:0000256" key="6">
    <source>
        <dbReference type="SAM" id="Phobius"/>
    </source>
</evidence>
<keyword evidence="4 6" id="KW-1133">Transmembrane helix</keyword>
<comment type="subcellular location">
    <subcellularLocation>
        <location evidence="1">Cell membrane</location>
        <topology evidence="1">Multi-pass membrane protein</topology>
    </subcellularLocation>
</comment>
<reference evidence="8 11" key="3">
    <citation type="submission" date="2018-08" db="EMBL/GenBank/DDBJ databases">
        <title>Complete genome of the Arcobacter marinus type strain JCM 15502.</title>
        <authorList>
            <person name="Miller W.G."/>
            <person name="Yee E."/>
            <person name="Huynh S."/>
            <person name="Parker C.T."/>
        </authorList>
    </citation>
    <scope>NUCLEOTIDE SEQUENCE [LARGE SCALE GENOMIC DNA]</scope>
    <source>
        <strain evidence="8 11">JCM 15502</strain>
    </source>
</reference>
<feature type="transmembrane region" description="Helical" evidence="6">
    <location>
        <begin position="12"/>
        <end position="28"/>
    </location>
</feature>
<dbReference type="InterPro" id="IPR011577">
    <property type="entry name" value="Cyt_b561_bac/Ni-Hgenase"/>
</dbReference>
<feature type="domain" description="Cytochrome b561 bacterial/Ni-hydrogenase" evidence="7">
    <location>
        <begin position="7"/>
        <end position="179"/>
    </location>
</feature>
<dbReference type="GO" id="GO:0009055">
    <property type="term" value="F:electron transfer activity"/>
    <property type="evidence" value="ECO:0007669"/>
    <property type="project" value="InterPro"/>
</dbReference>
<dbReference type="GO" id="GO:0022904">
    <property type="term" value="P:respiratory electron transport chain"/>
    <property type="evidence" value="ECO:0007669"/>
    <property type="project" value="InterPro"/>
</dbReference>
<organism evidence="8 11">
    <name type="scientific">Malaciobacter marinus</name>
    <dbReference type="NCBI Taxonomy" id="505249"/>
    <lineage>
        <taxon>Bacteria</taxon>
        <taxon>Pseudomonadati</taxon>
        <taxon>Campylobacterota</taxon>
        <taxon>Epsilonproteobacteria</taxon>
        <taxon>Campylobacterales</taxon>
        <taxon>Arcobacteraceae</taxon>
        <taxon>Malaciobacter</taxon>
    </lineage>
</organism>
<dbReference type="EMBL" id="NXAO01000019">
    <property type="protein sequence ID" value="PHO15808.1"/>
    <property type="molecule type" value="Genomic_DNA"/>
</dbReference>
<dbReference type="PANTHER" id="PTHR30485">
    <property type="entry name" value="NI/FE-HYDROGENASE 1 B-TYPE CYTOCHROME SUBUNIT"/>
    <property type="match status" value="1"/>
</dbReference>
<keyword evidence="5 6" id="KW-0472">Membrane</keyword>
<dbReference type="KEGG" id="amar:AMRN_2819"/>
<gene>
    <name evidence="8" type="ORF">AMRN_2819</name>
    <name evidence="9" type="ORF">CPH92_05115</name>
</gene>